<feature type="compositionally biased region" description="Basic residues" evidence="1">
    <location>
        <begin position="1"/>
        <end position="24"/>
    </location>
</feature>
<dbReference type="EMBL" id="WEKV01000020">
    <property type="protein sequence ID" value="KAB7781990.1"/>
    <property type="molecule type" value="Genomic_DNA"/>
</dbReference>
<comment type="caution">
    <text evidence="2">The sequence shown here is derived from an EMBL/GenBank/DDBJ whole genome shotgun (WGS) entry which is preliminary data.</text>
</comment>
<evidence type="ECO:0000256" key="1">
    <source>
        <dbReference type="SAM" id="MobiDB-lite"/>
    </source>
</evidence>
<gene>
    <name evidence="2" type="ORF">F8B43_4745</name>
</gene>
<protein>
    <submittedName>
        <fullName evidence="2">Uncharacterized protein</fullName>
    </submittedName>
</protein>
<accession>A0A833IZY4</accession>
<evidence type="ECO:0000313" key="3">
    <source>
        <dbReference type="Proteomes" id="UP000469949"/>
    </source>
</evidence>
<dbReference type="Proteomes" id="UP000469949">
    <property type="component" value="Unassembled WGS sequence"/>
</dbReference>
<name>A0A833IZY4_9HYPH</name>
<reference evidence="2 3" key="1">
    <citation type="submission" date="2019-10" db="EMBL/GenBank/DDBJ databases">
        <title>Draft Genome Sequence of the Caffeine Degrading Methylotroph Methylorubrum populi PINKEL.</title>
        <authorList>
            <person name="Dawson S.C."/>
            <person name="Zhang X."/>
            <person name="Wright M.E."/>
            <person name="Sharma G."/>
            <person name="Langner J.T."/>
            <person name="Ditty J.L."/>
            <person name="Subuyuj G.A."/>
        </authorList>
    </citation>
    <scope>NUCLEOTIDE SEQUENCE [LARGE SCALE GENOMIC DNA]</scope>
    <source>
        <strain evidence="2 3">Pinkel</strain>
    </source>
</reference>
<feature type="region of interest" description="Disordered" evidence="1">
    <location>
        <begin position="1"/>
        <end position="49"/>
    </location>
</feature>
<organism evidence="2 3">
    <name type="scientific">Methylorubrum populi</name>
    <dbReference type="NCBI Taxonomy" id="223967"/>
    <lineage>
        <taxon>Bacteria</taxon>
        <taxon>Pseudomonadati</taxon>
        <taxon>Pseudomonadota</taxon>
        <taxon>Alphaproteobacteria</taxon>
        <taxon>Hyphomicrobiales</taxon>
        <taxon>Methylobacteriaceae</taxon>
        <taxon>Methylorubrum</taxon>
    </lineage>
</organism>
<sequence>MKAKRSNKPMGRMRRMRAAARRRSGAPMPRGASADDKVGVSVPETLPER</sequence>
<proteinExistence type="predicted"/>
<dbReference type="AlphaFoldDB" id="A0A833IZY4"/>
<evidence type="ECO:0000313" key="2">
    <source>
        <dbReference type="EMBL" id="KAB7781990.1"/>
    </source>
</evidence>